<evidence type="ECO:0000256" key="1">
    <source>
        <dbReference type="SAM" id="SignalP"/>
    </source>
</evidence>
<sequence length="161" mass="18345">MKKKIMSTLSLILSVCFLFCGTINAEETSLKQVDGSYLTNQEMSEGTTKNDLARGEYLMDGSCTISKAGIGKIYIYGQTTAHETVDKVEVVVYIDKYNEKTDKWDRVDVISKESKDNYYVSLGKRMTVDRGAYYRLQSEHFVFKGKNFEETACFTDGIWID</sequence>
<gene>
    <name evidence="2" type="ORF">H8S40_14535</name>
</gene>
<reference evidence="2 3" key="1">
    <citation type="submission" date="2020-08" db="EMBL/GenBank/DDBJ databases">
        <title>Genome public.</title>
        <authorList>
            <person name="Liu C."/>
            <person name="Sun Q."/>
        </authorList>
    </citation>
    <scope>NUCLEOTIDE SEQUENCE [LARGE SCALE GENOMIC DNA]</scope>
    <source>
        <strain evidence="2 3">NSJ-13</strain>
    </source>
</reference>
<organism evidence="2 3">
    <name type="scientific">Ruminococcus hominis</name>
    <dbReference type="NCBI Taxonomy" id="2763065"/>
    <lineage>
        <taxon>Bacteria</taxon>
        <taxon>Bacillati</taxon>
        <taxon>Bacillota</taxon>
        <taxon>Clostridia</taxon>
        <taxon>Eubacteriales</taxon>
        <taxon>Oscillospiraceae</taxon>
        <taxon>Ruminococcus</taxon>
    </lineage>
</organism>
<dbReference type="InterPro" id="IPR046145">
    <property type="entry name" value="DUF6147"/>
</dbReference>
<keyword evidence="1" id="KW-0732">Signal</keyword>
<dbReference type="Pfam" id="PF19644">
    <property type="entry name" value="DUF6147"/>
    <property type="match status" value="1"/>
</dbReference>
<keyword evidence="3" id="KW-1185">Reference proteome</keyword>
<name>A0ABR7GBC7_9FIRM</name>
<feature type="signal peptide" evidence="1">
    <location>
        <begin position="1"/>
        <end position="25"/>
    </location>
</feature>
<evidence type="ECO:0000313" key="3">
    <source>
        <dbReference type="Proteomes" id="UP000631576"/>
    </source>
</evidence>
<dbReference type="Proteomes" id="UP000631576">
    <property type="component" value="Unassembled WGS sequence"/>
</dbReference>
<evidence type="ECO:0000313" key="2">
    <source>
        <dbReference type="EMBL" id="MBC5684735.1"/>
    </source>
</evidence>
<comment type="caution">
    <text evidence="2">The sequence shown here is derived from an EMBL/GenBank/DDBJ whole genome shotgun (WGS) entry which is preliminary data.</text>
</comment>
<protein>
    <submittedName>
        <fullName evidence="2">Uncharacterized protein</fullName>
    </submittedName>
</protein>
<proteinExistence type="predicted"/>
<accession>A0ABR7GBC7</accession>
<feature type="chain" id="PRO_5046618853" evidence="1">
    <location>
        <begin position="26"/>
        <end position="161"/>
    </location>
</feature>
<dbReference type="RefSeq" id="WP_118724025.1">
    <property type="nucleotide sequence ID" value="NZ_JACOPE010000001.1"/>
</dbReference>
<dbReference type="EMBL" id="JACOPE010000001">
    <property type="protein sequence ID" value="MBC5684735.1"/>
    <property type="molecule type" value="Genomic_DNA"/>
</dbReference>